<evidence type="ECO:0000256" key="3">
    <source>
        <dbReference type="PROSITE-ProRule" id="PRU00708"/>
    </source>
</evidence>
<dbReference type="Gramene" id="rna36124">
    <property type="protein sequence ID" value="RHN51643.1"/>
    <property type="gene ID" value="gene36124"/>
</dbReference>
<evidence type="ECO:0000256" key="2">
    <source>
        <dbReference type="ARBA" id="ARBA00022737"/>
    </source>
</evidence>
<gene>
    <name evidence="4" type="ORF">MtrunA17_Chr6g0470991</name>
</gene>
<dbReference type="EMBL" id="PSQE01000006">
    <property type="protein sequence ID" value="RHN51643.1"/>
    <property type="molecule type" value="Genomic_DNA"/>
</dbReference>
<dbReference type="PANTHER" id="PTHR47934">
    <property type="entry name" value="PENTATRICOPEPTIDE REPEAT-CONTAINING PROTEIN PET309, MITOCHONDRIAL"/>
    <property type="match status" value="1"/>
</dbReference>
<proteinExistence type="inferred from homology"/>
<protein>
    <submittedName>
        <fullName evidence="4">Putative pentatricopeptide</fullName>
    </submittedName>
</protein>
<comment type="caution">
    <text evidence="4">The sequence shown here is derived from an EMBL/GenBank/DDBJ whole genome shotgun (WGS) entry which is preliminary data.</text>
</comment>
<dbReference type="AlphaFoldDB" id="A0A396HGD4"/>
<organism evidence="4">
    <name type="scientific">Medicago truncatula</name>
    <name type="common">Barrel medic</name>
    <name type="synonym">Medicago tribuloides</name>
    <dbReference type="NCBI Taxonomy" id="3880"/>
    <lineage>
        <taxon>Eukaryota</taxon>
        <taxon>Viridiplantae</taxon>
        <taxon>Streptophyta</taxon>
        <taxon>Embryophyta</taxon>
        <taxon>Tracheophyta</taxon>
        <taxon>Spermatophyta</taxon>
        <taxon>Magnoliopsida</taxon>
        <taxon>eudicotyledons</taxon>
        <taxon>Gunneridae</taxon>
        <taxon>Pentapetalae</taxon>
        <taxon>rosids</taxon>
        <taxon>fabids</taxon>
        <taxon>Fabales</taxon>
        <taxon>Fabaceae</taxon>
        <taxon>Papilionoideae</taxon>
        <taxon>50 kb inversion clade</taxon>
        <taxon>NPAAA clade</taxon>
        <taxon>Hologalegina</taxon>
        <taxon>IRL clade</taxon>
        <taxon>Trifolieae</taxon>
        <taxon>Medicago</taxon>
    </lineage>
</organism>
<evidence type="ECO:0000256" key="1">
    <source>
        <dbReference type="ARBA" id="ARBA00007626"/>
    </source>
</evidence>
<dbReference type="NCBIfam" id="TIGR00756">
    <property type="entry name" value="PPR"/>
    <property type="match status" value="2"/>
</dbReference>
<feature type="repeat" description="PPR" evidence="3">
    <location>
        <begin position="137"/>
        <end position="171"/>
    </location>
</feature>
<keyword evidence="2" id="KW-0677">Repeat</keyword>
<name>A0A396HGD4_MEDTR</name>
<evidence type="ECO:0000313" key="4">
    <source>
        <dbReference type="EMBL" id="RHN51643.1"/>
    </source>
</evidence>
<sequence>MAYPLLRRSLRHYSTLLYPTPPKLVFQKYRIKSQKNSSILSPNCSSALKSPLPLPQMKAETNTKAERFISHAIAVYSQAGLFDQALNVFNFIHENLKSTPSVKSLNALLSAAIIIDNPVEVTRIYKDFPKIYSIKPNVDTYNSVIDYFVSSGSTAPIFSIFDDMSVYRVKPNATIFDKAYLAFLEENKFDEIEKLVDLMENRYGLTPCSNTYSVRIKGLCKLKMFDEARRVFGMMAEQMG</sequence>
<accession>A0A396HGD4</accession>
<dbReference type="InterPro" id="IPR002885">
    <property type="entry name" value="PPR_rpt"/>
</dbReference>
<feature type="repeat" description="PPR" evidence="3">
    <location>
        <begin position="208"/>
        <end position="238"/>
    </location>
</feature>
<dbReference type="PROSITE" id="PS51375">
    <property type="entry name" value="PPR"/>
    <property type="match status" value="2"/>
</dbReference>
<comment type="similarity">
    <text evidence="1">Belongs to the PPR family. P subfamily.</text>
</comment>
<dbReference type="Proteomes" id="UP000265566">
    <property type="component" value="Chromosome 6"/>
</dbReference>
<reference evidence="4" key="1">
    <citation type="journal article" date="2018" name="Nat. Plants">
        <title>Whole-genome landscape of Medicago truncatula symbiotic genes.</title>
        <authorList>
            <person name="Pecrix Y."/>
            <person name="Gamas P."/>
            <person name="Carrere S."/>
        </authorList>
    </citation>
    <scope>NUCLEOTIDE SEQUENCE</scope>
    <source>
        <tissue evidence="4">Leaves</tissue>
    </source>
</reference>
<dbReference type="Pfam" id="PF13812">
    <property type="entry name" value="PPR_3"/>
    <property type="match status" value="1"/>
</dbReference>
<dbReference type="Gene3D" id="1.25.40.10">
    <property type="entry name" value="Tetratricopeptide repeat domain"/>
    <property type="match status" value="2"/>
</dbReference>
<dbReference type="Pfam" id="PF01535">
    <property type="entry name" value="PPR"/>
    <property type="match status" value="2"/>
</dbReference>
<dbReference type="InterPro" id="IPR051114">
    <property type="entry name" value="Mito_RNA_Proc_CCM1"/>
</dbReference>
<dbReference type="InterPro" id="IPR011990">
    <property type="entry name" value="TPR-like_helical_dom_sf"/>
</dbReference>
<dbReference type="PANTHER" id="PTHR47934:SF19">
    <property type="entry name" value="PENTATRICOPEPTIDE REPEAT-CONTAINING PROTEIN MITOCHONDRIAL"/>
    <property type="match status" value="1"/>
</dbReference>